<organism evidence="13 14">
    <name type="scientific">Berkelbacteria bacterium GW2011_GWA2_46_7</name>
    <dbReference type="NCBI Taxonomy" id="1618335"/>
    <lineage>
        <taxon>Bacteria</taxon>
        <taxon>Candidatus Berkelbacteria</taxon>
    </lineage>
</organism>
<dbReference type="AlphaFoldDB" id="A0A0G1QEZ6"/>
<evidence type="ECO:0000259" key="12">
    <source>
        <dbReference type="Pfam" id="PF01931"/>
    </source>
</evidence>
<dbReference type="PANTHER" id="PTHR34699:SF2">
    <property type="entry name" value="NON-CANONICAL PURINE NTP PHOSPHATASE_PRRC1 DOMAIN-CONTAINING PROTEIN"/>
    <property type="match status" value="1"/>
</dbReference>
<evidence type="ECO:0000256" key="2">
    <source>
        <dbReference type="ARBA" id="ARBA00022723"/>
    </source>
</evidence>
<gene>
    <name evidence="13" type="ORF">UX60_C0022G0004</name>
</gene>
<dbReference type="HAMAP" id="MF_00648">
    <property type="entry name" value="Non_canon_purine_NTPase_YjjX"/>
    <property type="match status" value="1"/>
</dbReference>
<evidence type="ECO:0000256" key="7">
    <source>
        <dbReference type="ARBA" id="ARBA00023211"/>
    </source>
</evidence>
<sequence length="186" mass="20616">MGSIPIRSTMKSIVIASKNPIKVSATLKGFQKMFPEEEFQIESVSVPSGVMDQPKNDRETYQGAWNRADNASELNKGADFWVGIEGGICERNRDMEAFAWAVVKSAKGRLGRGKTGTFFLPPKIAVLIRQGKELGEADDIVFKRNGSKRENGAVGILTGDVIDRTEFYTEAVILALIPFKNKKLYR</sequence>
<dbReference type="NCBIfam" id="TIGR00258">
    <property type="entry name" value="inosine/xanthosine triphosphatase"/>
    <property type="match status" value="1"/>
</dbReference>
<keyword evidence="3 11" id="KW-0547">Nucleotide-binding</keyword>
<dbReference type="GO" id="GO:0000166">
    <property type="term" value="F:nucleotide binding"/>
    <property type="evidence" value="ECO:0007669"/>
    <property type="project" value="UniProtKB-KW"/>
</dbReference>
<evidence type="ECO:0000256" key="3">
    <source>
        <dbReference type="ARBA" id="ARBA00022741"/>
    </source>
</evidence>
<evidence type="ECO:0000256" key="1">
    <source>
        <dbReference type="ARBA" id="ARBA00001936"/>
    </source>
</evidence>
<dbReference type="GO" id="GO:0009117">
    <property type="term" value="P:nucleotide metabolic process"/>
    <property type="evidence" value="ECO:0007669"/>
    <property type="project" value="UniProtKB-KW"/>
</dbReference>
<dbReference type="GO" id="GO:0046872">
    <property type="term" value="F:metal ion binding"/>
    <property type="evidence" value="ECO:0007669"/>
    <property type="project" value="UniProtKB-KW"/>
</dbReference>
<comment type="catalytic activity">
    <reaction evidence="9 11">
        <text>XTP + H2O = XDP + phosphate + H(+)</text>
        <dbReference type="Rhea" id="RHEA:28406"/>
        <dbReference type="ChEBI" id="CHEBI:15377"/>
        <dbReference type="ChEBI" id="CHEBI:15378"/>
        <dbReference type="ChEBI" id="CHEBI:43474"/>
        <dbReference type="ChEBI" id="CHEBI:59884"/>
        <dbReference type="ChEBI" id="CHEBI:61314"/>
        <dbReference type="EC" id="3.6.1.73"/>
    </reaction>
</comment>
<evidence type="ECO:0000256" key="5">
    <source>
        <dbReference type="ARBA" id="ARBA00022842"/>
    </source>
</evidence>
<evidence type="ECO:0000256" key="4">
    <source>
        <dbReference type="ARBA" id="ARBA00022801"/>
    </source>
</evidence>
<keyword evidence="5 11" id="KW-0460">Magnesium</keyword>
<comment type="caution">
    <text evidence="11">Lacks conserved residue(s) required for the propagation of feature annotation.</text>
</comment>
<keyword evidence="7 11" id="KW-0464">Manganese</keyword>
<dbReference type="Gene3D" id="3.90.950.10">
    <property type="match status" value="1"/>
</dbReference>
<dbReference type="Pfam" id="PF01931">
    <property type="entry name" value="NTPase_I-T"/>
    <property type="match status" value="1"/>
</dbReference>
<name>A0A0G1QEZ6_9BACT</name>
<dbReference type="EC" id="3.6.1.73" evidence="11"/>
<comment type="cofactor">
    <cofactor evidence="11">
        <name>Mg(2+)</name>
        <dbReference type="ChEBI" id="CHEBI:18420"/>
    </cofactor>
    <cofactor evidence="11">
        <name>Mn(2+)</name>
        <dbReference type="ChEBI" id="CHEBI:29035"/>
    </cofactor>
    <text evidence="11">Binds 1 divalent metal cation per subunit; can use either Mg(2+) or Mn(2+).</text>
</comment>
<evidence type="ECO:0000256" key="10">
    <source>
        <dbReference type="ARBA" id="ARBA00060855"/>
    </source>
</evidence>
<evidence type="ECO:0000256" key="8">
    <source>
        <dbReference type="ARBA" id="ARBA00048174"/>
    </source>
</evidence>
<dbReference type="NCBIfam" id="NF003459">
    <property type="entry name" value="PRK05074.1"/>
    <property type="match status" value="1"/>
</dbReference>
<dbReference type="InterPro" id="IPR026533">
    <property type="entry name" value="NTPase/PRRC1"/>
</dbReference>
<dbReference type="GO" id="GO:0103023">
    <property type="term" value="F:ITPase activity"/>
    <property type="evidence" value="ECO:0007669"/>
    <property type="project" value="UniProtKB-EC"/>
</dbReference>
<accession>A0A0G1QEZ6</accession>
<dbReference type="FunFam" id="3.90.950.10:FF:000002">
    <property type="entry name" value="Inosine/xanthosine triphosphatase"/>
    <property type="match status" value="1"/>
</dbReference>
<reference evidence="13 14" key="1">
    <citation type="journal article" date="2015" name="Nature">
        <title>rRNA introns, odd ribosomes, and small enigmatic genomes across a large radiation of phyla.</title>
        <authorList>
            <person name="Brown C.T."/>
            <person name="Hug L.A."/>
            <person name="Thomas B.C."/>
            <person name="Sharon I."/>
            <person name="Castelle C.J."/>
            <person name="Singh A."/>
            <person name="Wilkins M.J."/>
            <person name="Williams K.H."/>
            <person name="Banfield J.F."/>
        </authorList>
    </citation>
    <scope>NUCLEOTIDE SEQUENCE [LARGE SCALE GENOMIC DNA]</scope>
</reference>
<evidence type="ECO:0000313" key="13">
    <source>
        <dbReference type="EMBL" id="KKU43539.1"/>
    </source>
</evidence>
<comment type="caution">
    <text evidence="13">The sequence shown here is derived from an EMBL/GenBank/DDBJ whole genome shotgun (WGS) entry which is preliminary data.</text>
</comment>
<keyword evidence="2 11" id="KW-0479">Metal-binding</keyword>
<evidence type="ECO:0000256" key="9">
    <source>
        <dbReference type="ARBA" id="ARBA00048781"/>
    </source>
</evidence>
<evidence type="ECO:0000313" key="14">
    <source>
        <dbReference type="Proteomes" id="UP000034487"/>
    </source>
</evidence>
<proteinExistence type="inferred from homology"/>
<keyword evidence="4 11" id="KW-0378">Hydrolase</keyword>
<dbReference type="PANTHER" id="PTHR34699">
    <property type="match status" value="1"/>
</dbReference>
<dbReference type="InterPro" id="IPR050299">
    <property type="entry name" value="YjjX_NTPase"/>
</dbReference>
<comment type="similarity">
    <text evidence="10 11">Belongs to the YjjX NTPase family.</text>
</comment>
<comment type="function">
    <text evidence="11">Phosphatase that hydrolyzes non-canonical purine nucleotides such as XTP and ITP to their respective diphosphate derivatives. Probably excludes non-canonical purines from DNA/RNA precursor pool, thus preventing their incorporation into DNA/RNA and avoiding chromosomal lesions.</text>
</comment>
<dbReference type="InterPro" id="IPR002786">
    <property type="entry name" value="Non_canon_purine_NTPase"/>
</dbReference>
<evidence type="ECO:0000256" key="6">
    <source>
        <dbReference type="ARBA" id="ARBA00023080"/>
    </source>
</evidence>
<comment type="subunit">
    <text evidence="11">Homodimer.</text>
</comment>
<dbReference type="EMBL" id="LCMV01000022">
    <property type="protein sequence ID" value="KKU43539.1"/>
    <property type="molecule type" value="Genomic_DNA"/>
</dbReference>
<feature type="domain" description="Non-canonical purine NTP phosphatase/PRRC1" evidence="12">
    <location>
        <begin position="16"/>
        <end position="179"/>
    </location>
</feature>
<dbReference type="InterPro" id="IPR029001">
    <property type="entry name" value="ITPase-like_fam"/>
</dbReference>
<comment type="cofactor">
    <cofactor evidence="1">
        <name>Mn(2+)</name>
        <dbReference type="ChEBI" id="CHEBI:29035"/>
    </cofactor>
</comment>
<evidence type="ECO:0000256" key="11">
    <source>
        <dbReference type="HAMAP-Rule" id="MF_00648"/>
    </source>
</evidence>
<dbReference type="Proteomes" id="UP000034487">
    <property type="component" value="Unassembled WGS sequence"/>
</dbReference>
<keyword evidence="6 11" id="KW-0546">Nucleotide metabolism</keyword>
<dbReference type="SUPFAM" id="SSF52972">
    <property type="entry name" value="ITPase-like"/>
    <property type="match status" value="1"/>
</dbReference>
<protein>
    <recommendedName>
        <fullName evidence="11">Probable inosine/xanthosine triphosphatase</fullName>
        <shortName evidence="11">ITPase/XTPase</shortName>
        <ecNumber evidence="11">3.6.1.73</ecNumber>
    </recommendedName>
    <alternativeName>
        <fullName evidence="11">Non-canonical purine NTP phosphatase</fullName>
    </alternativeName>
    <alternativeName>
        <fullName evidence="11">Non-standard purine NTP phosphatase</fullName>
    </alternativeName>
    <alternativeName>
        <fullName evidence="11">Nucleoside-triphosphate phosphatase</fullName>
        <shortName evidence="11">NTPase</shortName>
    </alternativeName>
</protein>
<dbReference type="GO" id="GO:0006772">
    <property type="term" value="P:thiamine metabolic process"/>
    <property type="evidence" value="ECO:0007669"/>
    <property type="project" value="TreeGrafter"/>
</dbReference>
<comment type="catalytic activity">
    <reaction evidence="8 11">
        <text>ITP + H2O = IDP + phosphate + H(+)</text>
        <dbReference type="Rhea" id="RHEA:28330"/>
        <dbReference type="ChEBI" id="CHEBI:15377"/>
        <dbReference type="ChEBI" id="CHEBI:15378"/>
        <dbReference type="ChEBI" id="CHEBI:43474"/>
        <dbReference type="ChEBI" id="CHEBI:58280"/>
        <dbReference type="ChEBI" id="CHEBI:61402"/>
        <dbReference type="EC" id="3.6.1.73"/>
    </reaction>
</comment>